<feature type="region of interest" description="Disordered" evidence="1">
    <location>
        <begin position="165"/>
        <end position="187"/>
    </location>
</feature>
<dbReference type="RefSeq" id="WP_151699836.1">
    <property type="nucleotide sequence ID" value="NZ_CP031223.1"/>
</dbReference>
<dbReference type="OrthoDB" id="10020246at2"/>
<reference evidence="2 3" key="1">
    <citation type="submission" date="2018-07" db="EMBL/GenBank/DDBJ databases">
        <title>Complete genome sequence of Psychrobacillus sp. PB01, isolated from iceberg, and comparative genome analysis of Psychrobacillus strains.</title>
        <authorList>
            <person name="Lee P.C."/>
        </authorList>
    </citation>
    <scope>NUCLEOTIDE SEQUENCE [LARGE SCALE GENOMIC DNA]</scope>
    <source>
        <strain evidence="2 3">PB01</strain>
    </source>
</reference>
<evidence type="ECO:0000256" key="1">
    <source>
        <dbReference type="SAM" id="MobiDB-lite"/>
    </source>
</evidence>
<name>A0A5J6SQ36_9BACI</name>
<sequence length="279" mass="30807">MKSITKLLVFVGFTIFLFVFQSSFASAKDLSVIKFEKSDHIEDIVISEDSIINVENSMMIPYMKIKDGAEIVELNATVDILEVASKNKVVLNGKGNINKIIITTGNEVILNTTGNINKIEVINKDARLVVSEGTKIAKLIIPEGSKVTDIITNYKQAKDRFENISDGTVKPKSIPKPKPEPEPDPKSVTKIISRDINVVKVDELTGFISVNASETVSKIKETIASLNGTNQSYTFRINIGDDNYIYTDSDTISHIYVSWLDVVAEDGSTKGQYLINVTQ</sequence>
<keyword evidence="3" id="KW-1185">Reference proteome</keyword>
<dbReference type="Proteomes" id="UP000325517">
    <property type="component" value="Chromosome"/>
</dbReference>
<organism evidence="2 3">
    <name type="scientific">Psychrobacillus glaciei</name>
    <dbReference type="NCBI Taxonomy" id="2283160"/>
    <lineage>
        <taxon>Bacteria</taxon>
        <taxon>Bacillati</taxon>
        <taxon>Bacillota</taxon>
        <taxon>Bacilli</taxon>
        <taxon>Bacillales</taxon>
        <taxon>Bacillaceae</taxon>
        <taxon>Psychrobacillus</taxon>
    </lineage>
</organism>
<dbReference type="KEGG" id="psyo:PB01_08695"/>
<dbReference type="EMBL" id="CP031223">
    <property type="protein sequence ID" value="QFF98904.1"/>
    <property type="molecule type" value="Genomic_DNA"/>
</dbReference>
<protein>
    <submittedName>
        <fullName evidence="2">Uncharacterized protein</fullName>
    </submittedName>
</protein>
<proteinExistence type="predicted"/>
<dbReference type="AlphaFoldDB" id="A0A5J6SQ36"/>
<gene>
    <name evidence="2" type="ORF">PB01_08695</name>
</gene>
<feature type="compositionally biased region" description="Basic and acidic residues" evidence="1">
    <location>
        <begin position="177"/>
        <end position="187"/>
    </location>
</feature>
<evidence type="ECO:0000313" key="3">
    <source>
        <dbReference type="Proteomes" id="UP000325517"/>
    </source>
</evidence>
<accession>A0A5J6SQ36</accession>
<evidence type="ECO:0000313" key="2">
    <source>
        <dbReference type="EMBL" id="QFF98904.1"/>
    </source>
</evidence>